<reference evidence="2 3" key="1">
    <citation type="journal article" date="2015" name="Microbes Environ.">
        <title>Distribution and evolution of nitrogen fixation genes in the phylum bacteroidetes.</title>
        <authorList>
            <person name="Inoue J."/>
            <person name="Oshima K."/>
            <person name="Suda W."/>
            <person name="Sakamoto M."/>
            <person name="Iino T."/>
            <person name="Noda S."/>
            <person name="Hongoh Y."/>
            <person name="Hattori M."/>
            <person name="Ohkuma M."/>
        </authorList>
    </citation>
    <scope>NUCLEOTIDE SEQUENCE [LARGE SCALE GENOMIC DNA]</scope>
    <source>
        <strain evidence="2 3">JCM 15093</strain>
    </source>
</reference>
<protein>
    <submittedName>
        <fullName evidence="2">Uncharacterized protein</fullName>
    </submittedName>
</protein>
<organism evidence="2 3">
    <name type="scientific">Bacteroides graminisolvens DSM 19988 = JCM 15093</name>
    <dbReference type="NCBI Taxonomy" id="1121097"/>
    <lineage>
        <taxon>Bacteria</taxon>
        <taxon>Pseudomonadati</taxon>
        <taxon>Bacteroidota</taxon>
        <taxon>Bacteroidia</taxon>
        <taxon>Bacteroidales</taxon>
        <taxon>Bacteroidaceae</taxon>
        <taxon>Bacteroides</taxon>
    </lineage>
</organism>
<evidence type="ECO:0000313" key="3">
    <source>
        <dbReference type="Proteomes" id="UP000027601"/>
    </source>
</evidence>
<sequence length="123" mass="12889">MIASSGKLQNSLLGDNSPLSESSKSELFNGLINRERSEIERPIGQTLVGIAAGALAGPLAERVLAFSGSWLKALLKGAAKEANILKPLGLGSTGRVTAKNLTEQLAMEEIMSNPTLGKTIMKV</sequence>
<comment type="caution">
    <text evidence="2">The sequence shown here is derived from an EMBL/GenBank/DDBJ whole genome shotgun (WGS) entry which is preliminary data.</text>
</comment>
<dbReference type="RefSeq" id="WP_024996741.1">
    <property type="nucleotide sequence ID" value="NZ_ATZI01000008.1"/>
</dbReference>
<gene>
    <name evidence="2" type="ORF">JCM15093_2167</name>
</gene>
<dbReference type="STRING" id="1121097.GCA_000428125_02112"/>
<keyword evidence="3" id="KW-1185">Reference proteome</keyword>
<name>A0A069D3Q1_9BACE</name>
<feature type="region of interest" description="Disordered" evidence="1">
    <location>
        <begin position="1"/>
        <end position="25"/>
    </location>
</feature>
<dbReference type="Proteomes" id="UP000027601">
    <property type="component" value="Unassembled WGS sequence"/>
</dbReference>
<evidence type="ECO:0000313" key="2">
    <source>
        <dbReference type="EMBL" id="GAK36960.1"/>
    </source>
</evidence>
<dbReference type="OrthoDB" id="582519at2"/>
<evidence type="ECO:0000256" key="1">
    <source>
        <dbReference type="SAM" id="MobiDB-lite"/>
    </source>
</evidence>
<dbReference type="EMBL" id="BAJS01000011">
    <property type="protein sequence ID" value="GAK36960.1"/>
    <property type="molecule type" value="Genomic_DNA"/>
</dbReference>
<proteinExistence type="predicted"/>
<accession>A0A069D3Q1</accession>
<dbReference type="AlphaFoldDB" id="A0A069D3Q1"/>